<evidence type="ECO:0000256" key="1">
    <source>
        <dbReference type="SAM" id="MobiDB-lite"/>
    </source>
</evidence>
<feature type="region of interest" description="Disordered" evidence="1">
    <location>
        <begin position="387"/>
        <end position="419"/>
    </location>
</feature>
<evidence type="ECO:0000313" key="2">
    <source>
        <dbReference type="EMBL" id="KAH9631637.1"/>
    </source>
</evidence>
<organism evidence="2 3">
    <name type="scientific">Spodoptera exigua</name>
    <name type="common">Beet armyworm</name>
    <name type="synonym">Noctua fulgens</name>
    <dbReference type="NCBI Taxonomy" id="7107"/>
    <lineage>
        <taxon>Eukaryota</taxon>
        <taxon>Metazoa</taxon>
        <taxon>Ecdysozoa</taxon>
        <taxon>Arthropoda</taxon>
        <taxon>Hexapoda</taxon>
        <taxon>Insecta</taxon>
        <taxon>Pterygota</taxon>
        <taxon>Neoptera</taxon>
        <taxon>Endopterygota</taxon>
        <taxon>Lepidoptera</taxon>
        <taxon>Glossata</taxon>
        <taxon>Ditrysia</taxon>
        <taxon>Noctuoidea</taxon>
        <taxon>Noctuidae</taxon>
        <taxon>Amphipyrinae</taxon>
        <taxon>Spodoptera</taxon>
    </lineage>
</organism>
<feature type="compositionally biased region" description="Basic and acidic residues" evidence="1">
    <location>
        <begin position="398"/>
        <end position="408"/>
    </location>
</feature>
<feature type="compositionally biased region" description="Basic and acidic residues" evidence="1">
    <location>
        <begin position="520"/>
        <end position="532"/>
    </location>
</feature>
<evidence type="ECO:0000313" key="3">
    <source>
        <dbReference type="Proteomes" id="UP000814243"/>
    </source>
</evidence>
<feature type="region of interest" description="Disordered" evidence="1">
    <location>
        <begin position="1"/>
        <end position="107"/>
    </location>
</feature>
<feature type="compositionally biased region" description="Low complexity" evidence="1">
    <location>
        <begin position="226"/>
        <end position="242"/>
    </location>
</feature>
<accession>A0A922SBH3</accession>
<sequence>MTKTANGGISKIISNGSTKTTTNGTAKSTTNGTTRSTSNGTTKSTTNGTTRSTTNGTTKSATNGTNKAIPKGIPEAVFTNASPQAITNVTPQTTDTTHKTNASDSITDITNEPKTYAVTDATNNANDTINAATDREGKGYRIPSNVTIDNNTPTIATNEDNVPTHANQAATIEDNVSKNVTTNVKDLENTTIDKKIPNNAINNDNIPTNATNDDNIPSSATKDDNTPTNTTIDDNIPTNVTDGQNIPTIATKTVTMNGSVSPQRDMKGTADSSPKTTCPCFERPPPRYQTPIMCLCPSQWVDSGDSQDNNNTSGLTKAKIGKLIKFTNKTTSTAGDLKYVICACHPPQDTSTPDKEDARCRKCCYKELDSSVMESIAKNVVPTTATANADDTQASPTKPEEVKAKASDDSGYLDSNRSQDTDELGIHKLNKELLAKVRELQIQVESLRRAQVSNMSETKKKLDETLSSPSNSIEMSTQPIRPERPTRVKNVEKRQLPVPTTAQTSVKGDDEPTRPATNKHYTDSPEKGETRKYNMYHNPAVTQENEEHKTSALAENTSLVTQYKRNTSELTVSMDLTHTQTDGKLEVMNEMTTIRESSDQDLAQATETNEGRTSTEEHVQDGYKYTDTTQQSRQTEQSRTEPKQAENSSVDSPYKFGASSLTGSLISNPEISVIVHSNLARNNVRETGEASKLFGGSDSEYPTHLQLPMAEALVATRAPAARPDPRPALELCEHCAACTFDRECATRRRNTTESGNTSLGKETKKEQATKTDRHNSLQTPGPLPADNYKKRSVFKRFSLDKKRDKQKQAAAVAKYSSATADGPIKLPDVSLIDQPRADSLVDVRGHNAFLHGRDSLDAQRNRNSRDRQSSAGFKDHDANVLYAPDPLSDRTMPMMLEQDYRSDSEDERMKAQTKEQASQAAHGCLSSMSRWRGRDAAVYRRSSGTLRCRAPPTLHEPACHCPGQVDGRCLPLPINKEIVLPLCYHYNKKIYTGVQVERGLTTHQVSISSEQGTYTVHNKEARSVSYENTDYELSNISDLPLEKDERKVSYETSRERRDDDAVRQSGDSTAKMEAALRAITEELAHCKALLQARPQSSDYLSLCYVQAVLSSRDRTMVLTWKFYDQNVAMTRMRPGRVVLFDFSTEYDIKITDHFLNYMKYEEMKITICELDKEDQPFATCSLPLRDALLHTNRRADMSLALLAGPRLMRVHDALDGGDEVGVIDLWCMLRAEPHMLPGINHAIAQVHTASTTP</sequence>
<dbReference type="EMBL" id="JACEFF010000755">
    <property type="protein sequence ID" value="KAH9631637.1"/>
    <property type="molecule type" value="Genomic_DNA"/>
</dbReference>
<dbReference type="AlphaFoldDB" id="A0A922SBH3"/>
<feature type="compositionally biased region" description="Polar residues" evidence="1">
    <location>
        <begin position="79"/>
        <end position="107"/>
    </location>
</feature>
<feature type="compositionally biased region" description="Basic and acidic residues" evidence="1">
    <location>
        <begin position="761"/>
        <end position="775"/>
    </location>
</feature>
<protein>
    <submittedName>
        <fullName evidence="2">Uncharacterized protein</fullName>
    </submittedName>
</protein>
<feature type="region of interest" description="Disordered" evidence="1">
    <location>
        <begin position="747"/>
        <end position="817"/>
    </location>
</feature>
<feature type="region of interest" description="Disordered" evidence="1">
    <location>
        <begin position="595"/>
        <end position="655"/>
    </location>
</feature>
<gene>
    <name evidence="2" type="ORF">HF086_006629</name>
</gene>
<name>A0A922SBH3_SPOEX</name>
<feature type="region of interest" description="Disordered" evidence="1">
    <location>
        <begin position="258"/>
        <end position="278"/>
    </location>
</feature>
<dbReference type="Gene3D" id="2.60.40.150">
    <property type="entry name" value="C2 domain"/>
    <property type="match status" value="1"/>
</dbReference>
<feature type="region of interest" description="Disordered" evidence="1">
    <location>
        <begin position="852"/>
        <end position="876"/>
    </location>
</feature>
<feature type="compositionally biased region" description="Low complexity" evidence="1">
    <location>
        <begin position="198"/>
        <end position="216"/>
    </location>
</feature>
<feature type="compositionally biased region" description="Polar residues" evidence="1">
    <location>
        <begin position="595"/>
        <end position="608"/>
    </location>
</feature>
<reference evidence="2" key="1">
    <citation type="journal article" date="2021" name="G3 (Bethesda)">
        <title>Genome and transcriptome analysis of the beet armyworm Spodoptera exigua reveals targets for pest control. .</title>
        <authorList>
            <person name="Simon S."/>
            <person name="Breeschoten T."/>
            <person name="Jansen H.J."/>
            <person name="Dirks R.P."/>
            <person name="Schranz M.E."/>
            <person name="Ros V.I.D."/>
        </authorList>
    </citation>
    <scope>NUCLEOTIDE SEQUENCE</scope>
    <source>
        <strain evidence="2">TB_SE_WUR_2020</strain>
    </source>
</reference>
<feature type="compositionally biased region" description="Low complexity" evidence="1">
    <location>
        <begin position="1"/>
        <end position="67"/>
    </location>
</feature>
<feature type="region of interest" description="Disordered" evidence="1">
    <location>
        <begin position="451"/>
        <end position="532"/>
    </location>
</feature>
<dbReference type="SUPFAM" id="SSF49562">
    <property type="entry name" value="C2 domain (Calcium/lipid-binding domain, CaLB)"/>
    <property type="match status" value="1"/>
</dbReference>
<dbReference type="InterPro" id="IPR035892">
    <property type="entry name" value="C2_domain_sf"/>
</dbReference>
<proteinExistence type="predicted"/>
<feature type="compositionally biased region" description="Basic and acidic residues" evidence="1">
    <location>
        <begin position="481"/>
        <end position="495"/>
    </location>
</feature>
<feature type="compositionally biased region" description="Polar residues" evidence="1">
    <location>
        <begin position="465"/>
        <end position="479"/>
    </location>
</feature>
<dbReference type="Proteomes" id="UP000814243">
    <property type="component" value="Unassembled WGS sequence"/>
</dbReference>
<feature type="region of interest" description="Disordered" evidence="1">
    <location>
        <begin position="1044"/>
        <end position="1069"/>
    </location>
</feature>
<comment type="caution">
    <text evidence="2">The sequence shown here is derived from an EMBL/GenBank/DDBJ whole genome shotgun (WGS) entry which is preliminary data.</text>
</comment>
<feature type="compositionally biased region" description="Basic and acidic residues" evidence="1">
    <location>
        <begin position="1044"/>
        <end position="1062"/>
    </location>
</feature>
<feature type="compositionally biased region" description="Basic and acidic residues" evidence="1">
    <location>
        <begin position="609"/>
        <end position="621"/>
    </location>
</feature>
<feature type="compositionally biased region" description="Basic and acidic residues" evidence="1">
    <location>
        <begin position="797"/>
        <end position="807"/>
    </location>
</feature>
<feature type="compositionally biased region" description="Low complexity" evidence="1">
    <location>
        <begin position="808"/>
        <end position="817"/>
    </location>
</feature>
<feature type="region of interest" description="Disordered" evidence="1">
    <location>
        <begin position="198"/>
        <end position="245"/>
    </location>
</feature>